<accession>A0ABT6NFR3</accession>
<feature type="chain" id="PRO_5047216852" evidence="1">
    <location>
        <begin position="29"/>
        <end position="218"/>
    </location>
</feature>
<keyword evidence="3" id="KW-1185">Reference proteome</keyword>
<evidence type="ECO:0000256" key="1">
    <source>
        <dbReference type="SAM" id="SignalP"/>
    </source>
</evidence>
<evidence type="ECO:0000313" key="3">
    <source>
        <dbReference type="Proteomes" id="UP001158045"/>
    </source>
</evidence>
<comment type="caution">
    <text evidence="2">The sequence shown here is derived from an EMBL/GenBank/DDBJ whole genome shotgun (WGS) entry which is preliminary data.</text>
</comment>
<feature type="signal peptide" evidence="1">
    <location>
        <begin position="1"/>
        <end position="28"/>
    </location>
</feature>
<reference evidence="2 3" key="1">
    <citation type="submission" date="2023-04" db="EMBL/GenBank/DDBJ databases">
        <title>Fusibacter bizertensis strain WBS, isolated from littoral bottom sediments of the Arctic seas - biochemical and genomic analysis.</title>
        <authorList>
            <person name="Brioukhanov A.L."/>
        </authorList>
    </citation>
    <scope>NUCLEOTIDE SEQUENCE [LARGE SCALE GENOMIC DNA]</scope>
    <source>
        <strain evidence="2 3">WBS</strain>
    </source>
</reference>
<keyword evidence="1" id="KW-0732">Signal</keyword>
<sequence length="218" mass="23804">MKKNSFLNKVVITSLAVILLAVPTLSFADVNADKAVGMDKRGERIESAALKFDEKIADALGKKDAYREKMTVLIGDFAPELQGEFDALWDTHDSLHTGLIAERTRILEEKQTETKALFDEVKAAVAAGDMTREEAKLELTGHREALQADKAATQAELDEIKATYDVPEGTIRVINDAIKAAVESGDVAAVKAGLTDLLNSLAKHLTFDQAKLDFFQTK</sequence>
<dbReference type="EMBL" id="JARYZI010000010">
    <property type="protein sequence ID" value="MDH8679274.1"/>
    <property type="molecule type" value="Genomic_DNA"/>
</dbReference>
<name>A0ABT6NFR3_9FIRM</name>
<evidence type="ECO:0000313" key="2">
    <source>
        <dbReference type="EMBL" id="MDH8679274.1"/>
    </source>
</evidence>
<protein>
    <submittedName>
        <fullName evidence="2">Uncharacterized protein</fullName>
    </submittedName>
</protein>
<dbReference type="Proteomes" id="UP001158045">
    <property type="component" value="Unassembled WGS sequence"/>
</dbReference>
<proteinExistence type="predicted"/>
<gene>
    <name evidence="2" type="ORF">QE109_14040</name>
</gene>
<organism evidence="2 3">
    <name type="scientific">Fusibacter bizertensis</name>
    <dbReference type="NCBI Taxonomy" id="1488331"/>
    <lineage>
        <taxon>Bacteria</taxon>
        <taxon>Bacillati</taxon>
        <taxon>Bacillota</taxon>
        <taxon>Clostridia</taxon>
        <taxon>Eubacteriales</taxon>
        <taxon>Eubacteriales Family XII. Incertae Sedis</taxon>
        <taxon>Fusibacter</taxon>
    </lineage>
</organism>
<dbReference type="RefSeq" id="WP_281095167.1">
    <property type="nucleotide sequence ID" value="NZ_JARYZI010000010.1"/>
</dbReference>